<sequence>MIYGITAGDGDLADMAICQLRSLHKYTSATRDEIVVNCPLDEWVELSDCKQREIESLSTLYHEPPTIPDYPLSAAHATGLVAVDQAGPNEWVALLDTDTVVLKELDRFTETDAELAVKPADFHYQRVGLDEETLRQAYESTNTTYPEETMRSTVDKEPIIPYWNGGAVFSRTDSFF</sequence>
<evidence type="ECO:0000313" key="1">
    <source>
        <dbReference type="EMBL" id="RXK46943.1"/>
    </source>
</evidence>
<evidence type="ECO:0008006" key="3">
    <source>
        <dbReference type="Google" id="ProtNLM"/>
    </source>
</evidence>
<comment type="caution">
    <text evidence="1">The sequence shown here is derived from an EMBL/GenBank/DDBJ whole genome shotgun (WGS) entry which is preliminary data.</text>
</comment>
<keyword evidence="2" id="KW-1185">Reference proteome</keyword>
<protein>
    <recommendedName>
        <fullName evidence="3">Glycosyl transferase family 8</fullName>
    </recommendedName>
</protein>
<dbReference type="AlphaFoldDB" id="A0A498KRG7"/>
<name>A0A498KRG7_9EURY</name>
<dbReference type="EMBL" id="RDFA01000007">
    <property type="protein sequence ID" value="RXK46943.1"/>
    <property type="molecule type" value="Genomic_DNA"/>
</dbReference>
<dbReference type="SUPFAM" id="SSF53448">
    <property type="entry name" value="Nucleotide-diphospho-sugar transferases"/>
    <property type="match status" value="1"/>
</dbReference>
<dbReference type="RefSeq" id="WP_129070276.1">
    <property type="nucleotide sequence ID" value="NZ_RDFA01000007.1"/>
</dbReference>
<dbReference type="InterPro" id="IPR029044">
    <property type="entry name" value="Nucleotide-diphossugar_trans"/>
</dbReference>
<evidence type="ECO:0000313" key="2">
    <source>
        <dbReference type="Proteomes" id="UP000289691"/>
    </source>
</evidence>
<gene>
    <name evidence="1" type="ORF">EAF64_17505</name>
</gene>
<organism evidence="1 2">
    <name type="scientific">Halorientalis pallida</name>
    <dbReference type="NCBI Taxonomy" id="2479928"/>
    <lineage>
        <taxon>Archaea</taxon>
        <taxon>Methanobacteriati</taxon>
        <taxon>Methanobacteriota</taxon>
        <taxon>Stenosarchaea group</taxon>
        <taxon>Halobacteria</taxon>
        <taxon>Halobacteriales</taxon>
        <taxon>Haloarculaceae</taxon>
        <taxon>Halorientalis</taxon>
    </lineage>
</organism>
<dbReference type="Proteomes" id="UP000289691">
    <property type="component" value="Unassembled WGS sequence"/>
</dbReference>
<reference evidence="1 2" key="1">
    <citation type="submission" date="2019-01" db="EMBL/GenBank/DDBJ databases">
        <title>Halorientalis sp. F13-25 a new haloarchaeum isolated from hypersaline water.</title>
        <authorList>
            <person name="Ana D.-V."/>
            <person name="Cristina S.-P."/>
            <person name="Antonio V."/>
        </authorList>
    </citation>
    <scope>NUCLEOTIDE SEQUENCE [LARGE SCALE GENOMIC DNA]</scope>
    <source>
        <strain evidence="1 2">F13-25</strain>
    </source>
</reference>
<proteinExistence type="predicted"/>
<accession>A0A498KRG7</accession>